<dbReference type="InterPro" id="IPR039687">
    <property type="entry name" value="NPHP1"/>
</dbReference>
<reference evidence="5" key="1">
    <citation type="submission" date="2019-05" db="EMBL/GenBank/DDBJ databases">
        <title>Annotation for the trematode Paragonimus heterotremus.</title>
        <authorList>
            <person name="Choi Y.-J."/>
        </authorList>
    </citation>
    <scope>NUCLEOTIDE SEQUENCE</scope>
    <source>
        <strain evidence="5">LC</strain>
    </source>
</reference>
<feature type="region of interest" description="Disordered" evidence="3">
    <location>
        <begin position="464"/>
        <end position="499"/>
    </location>
</feature>
<comment type="caution">
    <text evidence="5">The sequence shown here is derived from an EMBL/GenBank/DDBJ whole genome shotgun (WGS) entry which is preliminary data.</text>
</comment>
<dbReference type="Proteomes" id="UP000748531">
    <property type="component" value="Unassembled WGS sequence"/>
</dbReference>
<feature type="region of interest" description="Disordered" evidence="3">
    <location>
        <begin position="89"/>
        <end position="177"/>
    </location>
</feature>
<dbReference type="GO" id="GO:0005737">
    <property type="term" value="C:cytoplasm"/>
    <property type="evidence" value="ECO:0007669"/>
    <property type="project" value="TreeGrafter"/>
</dbReference>
<feature type="compositionally biased region" description="Basic and acidic residues" evidence="3">
    <location>
        <begin position="305"/>
        <end position="317"/>
    </location>
</feature>
<dbReference type="AlphaFoldDB" id="A0A8J4WFD5"/>
<gene>
    <name evidence="5" type="ORF">PHET_08532</name>
</gene>
<dbReference type="GO" id="GO:0005929">
    <property type="term" value="C:cilium"/>
    <property type="evidence" value="ECO:0007669"/>
    <property type="project" value="TreeGrafter"/>
</dbReference>
<dbReference type="EMBL" id="LUCH01005122">
    <property type="protein sequence ID" value="KAF5398331.1"/>
    <property type="molecule type" value="Genomic_DNA"/>
</dbReference>
<protein>
    <recommendedName>
        <fullName evidence="4">SH3 domain-containing protein</fullName>
    </recommendedName>
</protein>
<dbReference type="PANTHER" id="PTHR15176">
    <property type="entry name" value="NEPHROCYSTIN"/>
    <property type="match status" value="1"/>
</dbReference>
<dbReference type="Gene3D" id="2.30.30.40">
    <property type="entry name" value="SH3 Domains"/>
    <property type="match status" value="1"/>
</dbReference>
<evidence type="ECO:0000313" key="6">
    <source>
        <dbReference type="Proteomes" id="UP000748531"/>
    </source>
</evidence>
<keyword evidence="6" id="KW-1185">Reference proteome</keyword>
<feature type="compositionally biased region" description="Acidic residues" evidence="3">
    <location>
        <begin position="487"/>
        <end position="499"/>
    </location>
</feature>
<dbReference type="SMART" id="SM00326">
    <property type="entry name" value="SH3"/>
    <property type="match status" value="1"/>
</dbReference>
<feature type="compositionally biased region" description="Basic and acidic residues" evidence="3">
    <location>
        <begin position="465"/>
        <end position="486"/>
    </location>
</feature>
<organism evidence="5 6">
    <name type="scientific">Paragonimus heterotremus</name>
    <dbReference type="NCBI Taxonomy" id="100268"/>
    <lineage>
        <taxon>Eukaryota</taxon>
        <taxon>Metazoa</taxon>
        <taxon>Spiralia</taxon>
        <taxon>Lophotrochozoa</taxon>
        <taxon>Platyhelminthes</taxon>
        <taxon>Trematoda</taxon>
        <taxon>Digenea</taxon>
        <taxon>Plagiorchiida</taxon>
        <taxon>Troglotremata</taxon>
        <taxon>Troglotrematidae</taxon>
        <taxon>Paragonimus</taxon>
    </lineage>
</organism>
<feature type="compositionally biased region" description="Basic and acidic residues" evidence="3">
    <location>
        <begin position="94"/>
        <end position="107"/>
    </location>
</feature>
<evidence type="ECO:0000256" key="1">
    <source>
        <dbReference type="ARBA" id="ARBA00022443"/>
    </source>
</evidence>
<dbReference type="PROSITE" id="PS50002">
    <property type="entry name" value="SH3"/>
    <property type="match status" value="1"/>
</dbReference>
<keyword evidence="1 2" id="KW-0728">SH3 domain</keyword>
<feature type="region of interest" description="Disordered" evidence="3">
    <location>
        <begin position="300"/>
        <end position="340"/>
    </location>
</feature>
<dbReference type="InterPro" id="IPR036028">
    <property type="entry name" value="SH3-like_dom_sf"/>
</dbReference>
<feature type="domain" description="SH3" evidence="4">
    <location>
        <begin position="341"/>
        <end position="401"/>
    </location>
</feature>
<dbReference type="SUPFAM" id="SSF50044">
    <property type="entry name" value="SH3-domain"/>
    <property type="match status" value="1"/>
</dbReference>
<dbReference type="GO" id="GO:0090251">
    <property type="term" value="P:protein localization involved in establishment of planar polarity"/>
    <property type="evidence" value="ECO:0007669"/>
    <property type="project" value="TreeGrafter"/>
</dbReference>
<feature type="compositionally biased region" description="Basic and acidic residues" evidence="3">
    <location>
        <begin position="135"/>
        <end position="153"/>
    </location>
</feature>
<evidence type="ECO:0000256" key="2">
    <source>
        <dbReference type="PROSITE-ProRule" id="PRU00192"/>
    </source>
</evidence>
<name>A0A8J4WFD5_9TREM</name>
<accession>A0A8J4WFD5</accession>
<proteinExistence type="predicted"/>
<dbReference type="InterPro" id="IPR001452">
    <property type="entry name" value="SH3_domain"/>
</dbReference>
<dbReference type="Pfam" id="PF00018">
    <property type="entry name" value="SH3_1"/>
    <property type="match status" value="1"/>
</dbReference>
<evidence type="ECO:0000313" key="5">
    <source>
        <dbReference type="EMBL" id="KAF5398331.1"/>
    </source>
</evidence>
<dbReference type="PANTHER" id="PTHR15176:SF1">
    <property type="entry name" value="NEPHROCYSTIN-1"/>
    <property type="match status" value="1"/>
</dbReference>
<evidence type="ECO:0000259" key="4">
    <source>
        <dbReference type="PROSITE" id="PS50002"/>
    </source>
</evidence>
<sequence>MDSSLKVISKEVEKLTSEVIHHFYCAQIHASRFQVKKLVNASKGRLKNNPDECAIISQRKHEIAAQLDSKMAELQTAVTASLAKLENVSIVSEHNPHDDKKKEENPKKRTKPAESVSDKVIPFEEDHDENVESTGSHETKSKLKRTKEKDKKTNNKMMKDKKKKRDLLETGDEVESTNKKGLIKKRGLIFHKGHTKADVKGLKGETQTPDEQIQIVSGTVEATPAIRQWDNDLEKEVNLETFNTESDDLSGALDDEVTELEDDDVEKMVEQNKSKNPEDDDTDNISSFLETESIKQLVENAPVAKKTETKSTREWDITKFSSEQPAEAKDKQPQSIKTSDDSSIVYVGIRTWHGEDENDLSFEAGQILKILRKNEDGWWMAEDKFGKQGLVPMNFIKCSTETSIVGVNVNSEESELKQIGIEVKQTDNKNSHEETETISEEAAEVDDFSQNGSQTESDVAIQLDQKVDKSPKGLSDEVEHETRNQDEESLAEEEDEYSEFADDDVVDISKDADKSSKTVVGSKMTKEHKGFVKAASKFMNQSATKILSSFGTLPTCVRLSTLASMDHSQYNYTTALSPKLGASRLMLADLVYDETERRAARRPARFQKVVTVLKCSQMPSFENRTDFHIKERVCRVCLFNGFKPISNICTIPMKTTTRDKKSWTMAPHNLHKASKSNGISSELFIRYNKPDLNVGILIEIGISAATQVDAPPVELSVGWISLPLFTESGVAIINKTSDYQLKPGTPYEQVANPEDLKKEGAFLSKVQTILSNRSSQITVRVAQPNREQQSMME</sequence>
<dbReference type="OrthoDB" id="9204160at2759"/>
<evidence type="ECO:0000256" key="3">
    <source>
        <dbReference type="SAM" id="MobiDB-lite"/>
    </source>
</evidence>